<organism evidence="1">
    <name type="scientific">freshwater metagenome</name>
    <dbReference type="NCBI Taxonomy" id="449393"/>
    <lineage>
        <taxon>unclassified sequences</taxon>
        <taxon>metagenomes</taxon>
        <taxon>ecological metagenomes</taxon>
    </lineage>
</organism>
<name>A0A6J7SIT7_9ZZZZ</name>
<accession>A0A6J7SIT7</accession>
<evidence type="ECO:0000313" key="1">
    <source>
        <dbReference type="EMBL" id="CAB5041117.1"/>
    </source>
</evidence>
<sequence>MTVTVAFIASISPLIKSLALTPTTRLPLRMRDSALTRVAMTAPWRAAVRATESVCRASSTWASKYLIAPMMMSGRSDGAISLICF</sequence>
<reference evidence="1" key="1">
    <citation type="submission" date="2020-05" db="EMBL/GenBank/DDBJ databases">
        <authorList>
            <person name="Chiriac C."/>
            <person name="Salcher M."/>
            <person name="Ghai R."/>
            <person name="Kavagutti S V."/>
        </authorList>
    </citation>
    <scope>NUCLEOTIDE SEQUENCE</scope>
</reference>
<dbReference type="EMBL" id="CAFBQB010000035">
    <property type="protein sequence ID" value="CAB5041117.1"/>
    <property type="molecule type" value="Genomic_DNA"/>
</dbReference>
<dbReference type="AlphaFoldDB" id="A0A6J7SIT7"/>
<proteinExistence type="predicted"/>
<gene>
    <name evidence="1" type="ORF">UFOPK4248_00394</name>
</gene>
<protein>
    <submittedName>
        <fullName evidence="1">Unannotated protein</fullName>
    </submittedName>
</protein>